<dbReference type="STRING" id="28084.Lche_2974"/>
<reference evidence="2 3" key="1">
    <citation type="submission" date="2015-11" db="EMBL/GenBank/DDBJ databases">
        <title>Genomic analysis of 38 Legionella species identifies large and diverse effector repertoires.</title>
        <authorList>
            <person name="Burstein D."/>
            <person name="Amaro F."/>
            <person name="Zusman T."/>
            <person name="Lifshitz Z."/>
            <person name="Cohen O."/>
            <person name="Gilbert J.A."/>
            <person name="Pupko T."/>
            <person name="Shuman H.A."/>
            <person name="Segal G."/>
        </authorList>
    </citation>
    <scope>NUCLEOTIDE SEQUENCE [LARGE SCALE GENOMIC DNA]</scope>
    <source>
        <strain evidence="2 3">ORW</strain>
    </source>
</reference>
<dbReference type="InterPro" id="IPR016032">
    <property type="entry name" value="Sig_transdc_resp-reg_C-effctor"/>
</dbReference>
<dbReference type="PROSITE" id="PS50043">
    <property type="entry name" value="HTH_LUXR_2"/>
    <property type="match status" value="1"/>
</dbReference>
<dbReference type="PATRIC" id="fig|28084.5.peg.3227"/>
<dbReference type="PRINTS" id="PR00038">
    <property type="entry name" value="HTHLUXR"/>
</dbReference>
<dbReference type="InterPro" id="IPR000792">
    <property type="entry name" value="Tscrpt_reg_LuxR_C"/>
</dbReference>
<feature type="domain" description="HTH luxR-type" evidence="1">
    <location>
        <begin position="190"/>
        <end position="255"/>
    </location>
</feature>
<dbReference type="AlphaFoldDB" id="A0A0W0SBX3"/>
<protein>
    <recommendedName>
        <fullName evidence="1">HTH luxR-type domain-containing protein</fullName>
    </recommendedName>
</protein>
<evidence type="ECO:0000313" key="2">
    <source>
        <dbReference type="EMBL" id="KTC80954.1"/>
    </source>
</evidence>
<accession>A0A0W0SBX3</accession>
<name>A0A0W0SBX3_9GAMM</name>
<dbReference type="GO" id="GO:0003677">
    <property type="term" value="F:DNA binding"/>
    <property type="evidence" value="ECO:0007669"/>
    <property type="project" value="InterPro"/>
</dbReference>
<dbReference type="RefSeq" id="WP_058388173.1">
    <property type="nucleotide sequence ID" value="NZ_LNXW01000013.1"/>
</dbReference>
<dbReference type="CDD" id="cd06170">
    <property type="entry name" value="LuxR_C_like"/>
    <property type="match status" value="1"/>
</dbReference>
<evidence type="ECO:0000259" key="1">
    <source>
        <dbReference type="PROSITE" id="PS50043"/>
    </source>
</evidence>
<comment type="caution">
    <text evidence="2">The sequence shown here is derived from an EMBL/GenBank/DDBJ whole genome shotgun (WGS) entry which is preliminary data.</text>
</comment>
<dbReference type="Proteomes" id="UP000054921">
    <property type="component" value="Unassembled WGS sequence"/>
</dbReference>
<dbReference type="InterPro" id="IPR036388">
    <property type="entry name" value="WH-like_DNA-bd_sf"/>
</dbReference>
<dbReference type="SUPFAM" id="SSF46894">
    <property type="entry name" value="C-terminal effector domain of the bipartite response regulators"/>
    <property type="match status" value="1"/>
</dbReference>
<dbReference type="Gene3D" id="1.10.10.10">
    <property type="entry name" value="Winged helix-like DNA-binding domain superfamily/Winged helix DNA-binding domain"/>
    <property type="match status" value="1"/>
</dbReference>
<organism evidence="2 3">
    <name type="scientific">Legionella cherrii</name>
    <dbReference type="NCBI Taxonomy" id="28084"/>
    <lineage>
        <taxon>Bacteria</taxon>
        <taxon>Pseudomonadati</taxon>
        <taxon>Pseudomonadota</taxon>
        <taxon>Gammaproteobacteria</taxon>
        <taxon>Legionellales</taxon>
        <taxon>Legionellaceae</taxon>
        <taxon>Legionella</taxon>
    </lineage>
</organism>
<evidence type="ECO:0000313" key="3">
    <source>
        <dbReference type="Proteomes" id="UP000054921"/>
    </source>
</evidence>
<dbReference type="GO" id="GO:0006355">
    <property type="term" value="P:regulation of DNA-templated transcription"/>
    <property type="evidence" value="ECO:0007669"/>
    <property type="project" value="InterPro"/>
</dbReference>
<proteinExistence type="predicted"/>
<dbReference type="Pfam" id="PF00196">
    <property type="entry name" value="GerE"/>
    <property type="match status" value="1"/>
</dbReference>
<dbReference type="SMART" id="SM00421">
    <property type="entry name" value="HTH_LUXR"/>
    <property type="match status" value="1"/>
</dbReference>
<sequence>MSLKIDLNHPIFLLKNKIQEVSKNLLDGFGFNYFQYLRCFADGSINCLTNNTGLFEYFQHIENEPVVFSSFENDHEKSHSYWFLWDEELPSTPVQIAREKFNMHNGLTLVRRSKNYYDMIAVALPYEQENAGSFYLNKLKAIEQFIFDFELQNKELIQELNKNPVALPEAYRDVNYKDICLTQGRIPVIGRSGPTYLTVQELTCLRILLQGATHKQIAQFLELSPRTVDTYLLRIKQRTGYSSKLEMERMLYLGSAL</sequence>
<dbReference type="OrthoDB" id="5634505at2"/>
<dbReference type="EMBL" id="LNXW01000013">
    <property type="protein sequence ID" value="KTC80954.1"/>
    <property type="molecule type" value="Genomic_DNA"/>
</dbReference>
<gene>
    <name evidence="2" type="ORF">Lche_2974</name>
</gene>